<dbReference type="SUPFAM" id="SSF48179">
    <property type="entry name" value="6-phosphogluconate dehydrogenase C-terminal domain-like"/>
    <property type="match status" value="1"/>
</dbReference>
<dbReference type="OrthoDB" id="7340804at2"/>
<keyword evidence="3" id="KW-0520">NAD</keyword>
<dbReference type="InterPro" id="IPR036291">
    <property type="entry name" value="NAD(P)-bd_dom_sf"/>
</dbReference>
<dbReference type="GO" id="GO:0050661">
    <property type="term" value="F:NADP binding"/>
    <property type="evidence" value="ECO:0007669"/>
    <property type="project" value="InterPro"/>
</dbReference>
<dbReference type="InterPro" id="IPR008927">
    <property type="entry name" value="6-PGluconate_DH-like_C_sf"/>
</dbReference>
<evidence type="ECO:0000259" key="6">
    <source>
        <dbReference type="Pfam" id="PF14833"/>
    </source>
</evidence>
<accession>A0A4V3AA27</accession>
<dbReference type="InterPro" id="IPR006115">
    <property type="entry name" value="6PGDH_NADP-bd"/>
</dbReference>
<evidence type="ECO:0000256" key="4">
    <source>
        <dbReference type="PIRSR" id="PIRSR000103-1"/>
    </source>
</evidence>
<dbReference type="PANTHER" id="PTHR43060:SF15">
    <property type="entry name" value="3-HYDROXYISOBUTYRATE DEHYDROGENASE-LIKE 1, MITOCHONDRIAL-RELATED"/>
    <property type="match status" value="1"/>
</dbReference>
<evidence type="ECO:0000256" key="2">
    <source>
        <dbReference type="ARBA" id="ARBA00023002"/>
    </source>
</evidence>
<dbReference type="InterPro" id="IPR002204">
    <property type="entry name" value="3-OH-isobutyrate_DH-rel_CS"/>
</dbReference>
<dbReference type="Pfam" id="PF14833">
    <property type="entry name" value="NAD_binding_11"/>
    <property type="match status" value="1"/>
</dbReference>
<proteinExistence type="inferred from homology"/>
<evidence type="ECO:0000313" key="7">
    <source>
        <dbReference type="EMBL" id="TDH61475.1"/>
    </source>
</evidence>
<dbReference type="SUPFAM" id="SSF51735">
    <property type="entry name" value="NAD(P)-binding Rossmann-fold domains"/>
    <property type="match status" value="1"/>
</dbReference>
<evidence type="ECO:0000313" key="8">
    <source>
        <dbReference type="Proteomes" id="UP000295096"/>
    </source>
</evidence>
<feature type="domain" description="6-phosphogluconate dehydrogenase NADP-binding" evidence="5">
    <location>
        <begin position="7"/>
        <end position="164"/>
    </location>
</feature>
<reference evidence="7 8" key="1">
    <citation type="journal article" date="2016" name="J. Microbiol.">
        <title>Dankookia rubra gen. nov., sp. nov., an alphaproteobacterium isolated from sediment of a shallow stream.</title>
        <authorList>
            <person name="Kim W.H."/>
            <person name="Kim D.H."/>
            <person name="Kang K."/>
            <person name="Ahn T.Y."/>
        </authorList>
    </citation>
    <scope>NUCLEOTIDE SEQUENCE [LARGE SCALE GENOMIC DNA]</scope>
    <source>
        <strain evidence="7 8">JCM30602</strain>
    </source>
</reference>
<dbReference type="AlphaFoldDB" id="A0A4V3AA27"/>
<keyword evidence="2" id="KW-0560">Oxidoreductase</keyword>
<keyword evidence="8" id="KW-1185">Reference proteome</keyword>
<evidence type="ECO:0000256" key="1">
    <source>
        <dbReference type="ARBA" id="ARBA00009080"/>
    </source>
</evidence>
<dbReference type="RefSeq" id="WP_133289799.1">
    <property type="nucleotide sequence ID" value="NZ_SMSJ01000021.1"/>
</dbReference>
<comment type="caution">
    <text evidence="7">The sequence shown here is derived from an EMBL/GenBank/DDBJ whole genome shotgun (WGS) entry which is preliminary data.</text>
</comment>
<dbReference type="InterPro" id="IPR029154">
    <property type="entry name" value="HIBADH-like_NADP-bd"/>
</dbReference>
<evidence type="ECO:0000256" key="3">
    <source>
        <dbReference type="ARBA" id="ARBA00023027"/>
    </source>
</evidence>
<dbReference type="GO" id="GO:0016491">
    <property type="term" value="F:oxidoreductase activity"/>
    <property type="evidence" value="ECO:0007669"/>
    <property type="project" value="UniProtKB-KW"/>
</dbReference>
<feature type="active site" evidence="4">
    <location>
        <position position="174"/>
    </location>
</feature>
<dbReference type="EMBL" id="SMSJ01000021">
    <property type="protein sequence ID" value="TDH61475.1"/>
    <property type="molecule type" value="Genomic_DNA"/>
</dbReference>
<name>A0A4V3AA27_9PROT</name>
<comment type="similarity">
    <text evidence="1">Belongs to the HIBADH-related family.</text>
</comment>
<dbReference type="Proteomes" id="UP000295096">
    <property type="component" value="Unassembled WGS sequence"/>
</dbReference>
<dbReference type="PANTHER" id="PTHR43060">
    <property type="entry name" value="3-HYDROXYISOBUTYRATE DEHYDROGENASE-LIKE 1, MITOCHONDRIAL-RELATED"/>
    <property type="match status" value="1"/>
</dbReference>
<dbReference type="GO" id="GO:0016054">
    <property type="term" value="P:organic acid catabolic process"/>
    <property type="evidence" value="ECO:0007669"/>
    <property type="project" value="UniProtKB-ARBA"/>
</dbReference>
<dbReference type="Gene3D" id="3.40.50.720">
    <property type="entry name" value="NAD(P)-binding Rossmann-like Domain"/>
    <property type="match status" value="1"/>
</dbReference>
<evidence type="ECO:0000259" key="5">
    <source>
        <dbReference type="Pfam" id="PF03446"/>
    </source>
</evidence>
<feature type="domain" description="3-hydroxyisobutyrate dehydrogenase-like NAD-binding" evidence="6">
    <location>
        <begin position="168"/>
        <end position="287"/>
    </location>
</feature>
<protein>
    <submittedName>
        <fullName evidence="7">NAD(P)-dependent oxidoreductase</fullName>
    </submittedName>
</protein>
<dbReference type="Gene3D" id="1.10.1040.10">
    <property type="entry name" value="N-(1-d-carboxylethyl)-l-norvaline Dehydrogenase, domain 2"/>
    <property type="match status" value="1"/>
</dbReference>
<dbReference type="PIRSF" id="PIRSF000103">
    <property type="entry name" value="HIBADH"/>
    <property type="match status" value="1"/>
</dbReference>
<dbReference type="Pfam" id="PF03446">
    <property type="entry name" value="NAD_binding_2"/>
    <property type="match status" value="1"/>
</dbReference>
<dbReference type="PROSITE" id="PS00895">
    <property type="entry name" value="3_HYDROXYISOBUT_DH"/>
    <property type="match status" value="1"/>
</dbReference>
<organism evidence="7 8">
    <name type="scientific">Dankookia rubra</name>
    <dbReference type="NCBI Taxonomy" id="1442381"/>
    <lineage>
        <taxon>Bacteria</taxon>
        <taxon>Pseudomonadati</taxon>
        <taxon>Pseudomonadota</taxon>
        <taxon>Alphaproteobacteria</taxon>
        <taxon>Acetobacterales</taxon>
        <taxon>Roseomonadaceae</taxon>
        <taxon>Dankookia</taxon>
    </lineage>
</organism>
<gene>
    <name evidence="7" type="ORF">E2C06_16980</name>
</gene>
<dbReference type="GO" id="GO:0051287">
    <property type="term" value="F:NAD binding"/>
    <property type="evidence" value="ECO:0007669"/>
    <property type="project" value="InterPro"/>
</dbReference>
<dbReference type="InterPro" id="IPR015815">
    <property type="entry name" value="HIBADH-related"/>
</dbReference>
<sequence>MSNLTHIGFLGLGQMGAPMAERLFGADVQLHVYDPRAEAMAPFVARGAKACASPAAVADAANIVFACLPSGKVSEAAALGPEGTVHGKAIRIHAEMSTIGRATVQRIAEGLAQRGLAMVDSPISGGPAGARAGTLAMMVAGDPAAVETLRPFLLRIGKRVFVLGEQPGQGQVMKLVNNLLFAANTANAFEAFALGAKAGLDPDTMVEMVNAGTGRSFASSDVMPAILSGKLRFGATIAVLDKDVGLGLDEARAYDVPMWGIEQAARLWRFAASQGKGNEDLAELVRVVEGWAGAEIRSRKPDHT</sequence>
<dbReference type="InterPro" id="IPR013328">
    <property type="entry name" value="6PGD_dom2"/>
</dbReference>